<gene>
    <name evidence="2" type="ORF">bsdE14_17740</name>
</gene>
<keyword evidence="1" id="KW-0472">Membrane</keyword>
<evidence type="ECO:0000313" key="3">
    <source>
        <dbReference type="Proteomes" id="UP001208567"/>
    </source>
</evidence>
<proteinExistence type="predicted"/>
<keyword evidence="1" id="KW-1133">Transmembrane helix</keyword>
<accession>A0ABQ5N583</accession>
<keyword evidence="1" id="KW-0812">Transmembrane</keyword>
<sequence>MKGQTKLLTVLSLIIIAMIVGLILFGAREVNVSVNSDFVSFDGMYGKKLYFKDITEISMKDTIPRYDRKIVGSYNNKTMKGKFVLQGLGESTLFIKDRKAPVIYIISDKDRVIINYKDAAKTKELYDILMSNWKK</sequence>
<name>A0ABQ5N583_9CLOT</name>
<dbReference type="EMBL" id="BRXR01000001">
    <property type="protein sequence ID" value="GLC30364.1"/>
    <property type="molecule type" value="Genomic_DNA"/>
</dbReference>
<keyword evidence="3" id="KW-1185">Reference proteome</keyword>
<protein>
    <recommendedName>
        <fullName evidence="4">Bacterial Pleckstrin homology domain-containing protein</fullName>
    </recommendedName>
</protein>
<reference evidence="2 3" key="1">
    <citation type="journal article" date="2024" name="Int. J. Syst. Evol. Microbiol.">
        <title>Clostridium omnivorum sp. nov., isolated from anoxic soil under the treatment of reductive soil disinfestation.</title>
        <authorList>
            <person name="Ueki A."/>
            <person name="Tonouchi A."/>
            <person name="Kaku N."/>
            <person name="Honma S."/>
            <person name="Ueki K."/>
        </authorList>
    </citation>
    <scope>NUCLEOTIDE SEQUENCE [LARGE SCALE GENOMIC DNA]</scope>
    <source>
        <strain evidence="2 3">E14</strain>
    </source>
</reference>
<organism evidence="2 3">
    <name type="scientific">Clostridium omnivorum</name>
    <dbReference type="NCBI Taxonomy" id="1604902"/>
    <lineage>
        <taxon>Bacteria</taxon>
        <taxon>Bacillati</taxon>
        <taxon>Bacillota</taxon>
        <taxon>Clostridia</taxon>
        <taxon>Eubacteriales</taxon>
        <taxon>Clostridiaceae</taxon>
        <taxon>Clostridium</taxon>
    </lineage>
</organism>
<comment type="caution">
    <text evidence="2">The sequence shown here is derived from an EMBL/GenBank/DDBJ whole genome shotgun (WGS) entry which is preliminary data.</text>
</comment>
<evidence type="ECO:0000256" key="1">
    <source>
        <dbReference type="SAM" id="Phobius"/>
    </source>
</evidence>
<dbReference type="RefSeq" id="WP_264849624.1">
    <property type="nucleotide sequence ID" value="NZ_BRXR01000001.1"/>
</dbReference>
<evidence type="ECO:0008006" key="4">
    <source>
        <dbReference type="Google" id="ProtNLM"/>
    </source>
</evidence>
<evidence type="ECO:0000313" key="2">
    <source>
        <dbReference type="EMBL" id="GLC30364.1"/>
    </source>
</evidence>
<feature type="transmembrane region" description="Helical" evidence="1">
    <location>
        <begin position="7"/>
        <end position="27"/>
    </location>
</feature>
<dbReference type="Proteomes" id="UP001208567">
    <property type="component" value="Unassembled WGS sequence"/>
</dbReference>